<dbReference type="Proteomes" id="UP000885759">
    <property type="component" value="Unassembled WGS sequence"/>
</dbReference>
<organism evidence="2">
    <name type="scientific">Oceanithermus profundus</name>
    <dbReference type="NCBI Taxonomy" id="187137"/>
    <lineage>
        <taxon>Bacteria</taxon>
        <taxon>Thermotogati</taxon>
        <taxon>Deinococcota</taxon>
        <taxon>Deinococci</taxon>
        <taxon>Thermales</taxon>
        <taxon>Thermaceae</taxon>
        <taxon>Oceanithermus</taxon>
    </lineage>
</organism>
<protein>
    <submittedName>
        <fullName evidence="2">Uncharacterized protein</fullName>
    </submittedName>
</protein>
<gene>
    <name evidence="2" type="ORF">ENK37_05610</name>
</gene>
<evidence type="ECO:0000313" key="2">
    <source>
        <dbReference type="EMBL" id="HGY09513.1"/>
    </source>
</evidence>
<feature type="transmembrane region" description="Helical" evidence="1">
    <location>
        <begin position="26"/>
        <end position="46"/>
    </location>
</feature>
<keyword evidence="1" id="KW-0812">Transmembrane</keyword>
<accession>A0A7C4Z5H0</accession>
<reference evidence="2" key="1">
    <citation type="journal article" date="2020" name="mSystems">
        <title>Genome- and Community-Level Interaction Insights into Carbon Utilization and Element Cycling Functions of Hydrothermarchaeota in Hydrothermal Sediment.</title>
        <authorList>
            <person name="Zhou Z."/>
            <person name="Liu Y."/>
            <person name="Xu W."/>
            <person name="Pan J."/>
            <person name="Luo Z.H."/>
            <person name="Li M."/>
        </authorList>
    </citation>
    <scope>NUCLEOTIDE SEQUENCE [LARGE SCALE GENOMIC DNA]</scope>
    <source>
        <strain evidence="2">HyVt-570</strain>
    </source>
</reference>
<keyword evidence="1" id="KW-0472">Membrane</keyword>
<dbReference type="AlphaFoldDB" id="A0A7C4Z5H0"/>
<dbReference type="EMBL" id="DRPZ01000149">
    <property type="protein sequence ID" value="HGY09513.1"/>
    <property type="molecule type" value="Genomic_DNA"/>
</dbReference>
<sequence>MAVLTVLIGILTGGQLEKLLIVGAGYLYFAVFVVGAFVQPASVIGLGRGKPTWPLEPLALAPVVSAGFATPLAGVIGYSLAYFYARTLGRRLSKTWFKCDVETAWGFEEEA</sequence>
<feature type="transmembrane region" description="Helical" evidence="1">
    <location>
        <begin position="58"/>
        <end position="85"/>
    </location>
</feature>
<proteinExistence type="predicted"/>
<name>A0A7C4Z5H0_9DEIN</name>
<keyword evidence="1" id="KW-1133">Transmembrane helix</keyword>
<evidence type="ECO:0000256" key="1">
    <source>
        <dbReference type="SAM" id="Phobius"/>
    </source>
</evidence>
<comment type="caution">
    <text evidence="2">The sequence shown here is derived from an EMBL/GenBank/DDBJ whole genome shotgun (WGS) entry which is preliminary data.</text>
</comment>